<keyword evidence="1" id="KW-1133">Transmembrane helix</keyword>
<dbReference type="AlphaFoldDB" id="A0A8K0DB52"/>
<evidence type="ECO:0000313" key="3">
    <source>
        <dbReference type="Proteomes" id="UP000801492"/>
    </source>
</evidence>
<evidence type="ECO:0000256" key="1">
    <source>
        <dbReference type="SAM" id="Phobius"/>
    </source>
</evidence>
<reference evidence="2" key="1">
    <citation type="submission" date="2019-08" db="EMBL/GenBank/DDBJ databases">
        <title>The genome of the North American firefly Photinus pyralis.</title>
        <authorList>
            <consortium name="Photinus pyralis genome working group"/>
            <person name="Fallon T.R."/>
            <person name="Sander Lower S.E."/>
            <person name="Weng J.-K."/>
        </authorList>
    </citation>
    <scope>NUCLEOTIDE SEQUENCE</scope>
    <source>
        <strain evidence="2">TRF0915ILg1</strain>
        <tissue evidence="2">Whole body</tissue>
    </source>
</reference>
<sequence length="109" mass="12360">MVVEDTKETEVENTHKMEVAYTKGMEVVPTKGMEVEHTQGMEVEAIRETAVVVLGEKAVEDKDLMRTSKLQKRRLFPAQELVAVRSLYLEVVAVVVVVLLEIQQLLHLK</sequence>
<organism evidence="2 3">
    <name type="scientific">Ignelater luminosus</name>
    <name type="common">Cucubano</name>
    <name type="synonym">Pyrophorus luminosus</name>
    <dbReference type="NCBI Taxonomy" id="2038154"/>
    <lineage>
        <taxon>Eukaryota</taxon>
        <taxon>Metazoa</taxon>
        <taxon>Ecdysozoa</taxon>
        <taxon>Arthropoda</taxon>
        <taxon>Hexapoda</taxon>
        <taxon>Insecta</taxon>
        <taxon>Pterygota</taxon>
        <taxon>Neoptera</taxon>
        <taxon>Endopterygota</taxon>
        <taxon>Coleoptera</taxon>
        <taxon>Polyphaga</taxon>
        <taxon>Elateriformia</taxon>
        <taxon>Elateroidea</taxon>
        <taxon>Elateridae</taxon>
        <taxon>Agrypninae</taxon>
        <taxon>Pyrophorini</taxon>
        <taxon>Ignelater</taxon>
    </lineage>
</organism>
<evidence type="ECO:0000313" key="2">
    <source>
        <dbReference type="EMBL" id="KAF2899973.1"/>
    </source>
</evidence>
<proteinExistence type="predicted"/>
<dbReference type="EMBL" id="VTPC01002477">
    <property type="protein sequence ID" value="KAF2899973.1"/>
    <property type="molecule type" value="Genomic_DNA"/>
</dbReference>
<name>A0A8K0DB52_IGNLU</name>
<keyword evidence="1" id="KW-0812">Transmembrane</keyword>
<accession>A0A8K0DB52</accession>
<feature type="transmembrane region" description="Helical" evidence="1">
    <location>
        <begin position="82"/>
        <end position="100"/>
    </location>
</feature>
<comment type="caution">
    <text evidence="2">The sequence shown here is derived from an EMBL/GenBank/DDBJ whole genome shotgun (WGS) entry which is preliminary data.</text>
</comment>
<protein>
    <submittedName>
        <fullName evidence="2">Uncharacterized protein</fullName>
    </submittedName>
</protein>
<keyword evidence="3" id="KW-1185">Reference proteome</keyword>
<keyword evidence="1" id="KW-0472">Membrane</keyword>
<dbReference type="Proteomes" id="UP000801492">
    <property type="component" value="Unassembled WGS sequence"/>
</dbReference>
<gene>
    <name evidence="2" type="ORF">ILUMI_06213</name>
</gene>